<proteinExistence type="predicted"/>
<feature type="coiled-coil region" evidence="1">
    <location>
        <begin position="204"/>
        <end position="238"/>
    </location>
</feature>
<keyword evidence="1" id="KW-0175">Coiled coil</keyword>
<reference evidence="2" key="2">
    <citation type="submission" date="2021-10" db="EMBL/GenBank/DDBJ databases">
        <title>Phylogenomics reveals ancestral predisposition of the termite-cultivated fungus Termitomyces towards a domesticated lifestyle.</title>
        <authorList>
            <person name="Auxier B."/>
            <person name="Grum-Grzhimaylo A."/>
            <person name="Cardenas M.E."/>
            <person name="Lodge J.D."/>
            <person name="Laessoe T."/>
            <person name="Pedersen O."/>
            <person name="Smith M.E."/>
            <person name="Kuyper T.W."/>
            <person name="Franco-Molano E.A."/>
            <person name="Baroni T.J."/>
            <person name="Aanen D.K."/>
        </authorList>
    </citation>
    <scope>NUCLEOTIDE SEQUENCE</scope>
    <source>
        <strain evidence="2">D49</strain>
    </source>
</reference>
<comment type="caution">
    <text evidence="2">The sequence shown here is derived from an EMBL/GenBank/DDBJ whole genome shotgun (WGS) entry which is preliminary data.</text>
</comment>
<protein>
    <submittedName>
        <fullName evidence="2">Uncharacterized protein</fullName>
    </submittedName>
</protein>
<evidence type="ECO:0000256" key="1">
    <source>
        <dbReference type="SAM" id="Coils"/>
    </source>
</evidence>
<dbReference type="Proteomes" id="UP000717328">
    <property type="component" value="Unassembled WGS sequence"/>
</dbReference>
<evidence type="ECO:0000313" key="2">
    <source>
        <dbReference type="EMBL" id="KAG5650694.1"/>
    </source>
</evidence>
<dbReference type="EMBL" id="JABCKI010000384">
    <property type="protein sequence ID" value="KAG5650694.1"/>
    <property type="molecule type" value="Genomic_DNA"/>
</dbReference>
<name>A0A9P7GHI8_9AGAR</name>
<evidence type="ECO:0000313" key="3">
    <source>
        <dbReference type="Proteomes" id="UP000717328"/>
    </source>
</evidence>
<reference evidence="2" key="1">
    <citation type="submission" date="2021-02" db="EMBL/GenBank/DDBJ databases">
        <authorList>
            <person name="Nieuwenhuis M."/>
            <person name="Van De Peppel L.J.J."/>
        </authorList>
    </citation>
    <scope>NUCLEOTIDE SEQUENCE</scope>
    <source>
        <strain evidence="2">D49</strain>
    </source>
</reference>
<feature type="coiled-coil region" evidence="1">
    <location>
        <begin position="31"/>
        <end position="154"/>
    </location>
</feature>
<gene>
    <name evidence="2" type="ORF">H0H81_011329</name>
</gene>
<dbReference type="AlphaFoldDB" id="A0A9P7GHI8"/>
<keyword evidence="3" id="KW-1185">Reference proteome</keyword>
<organism evidence="2 3">
    <name type="scientific">Sphagnurus paluster</name>
    <dbReference type="NCBI Taxonomy" id="117069"/>
    <lineage>
        <taxon>Eukaryota</taxon>
        <taxon>Fungi</taxon>
        <taxon>Dikarya</taxon>
        <taxon>Basidiomycota</taxon>
        <taxon>Agaricomycotina</taxon>
        <taxon>Agaricomycetes</taxon>
        <taxon>Agaricomycetidae</taxon>
        <taxon>Agaricales</taxon>
        <taxon>Tricholomatineae</taxon>
        <taxon>Lyophyllaceae</taxon>
        <taxon>Sphagnurus</taxon>
    </lineage>
</organism>
<dbReference type="OrthoDB" id="10064612at2759"/>
<sequence length="244" mass="27344">MQLKRSRGRDPDPVDPALKIRIIDQASGIHSEEEHKQAKKYNQAKQELENAQRKVNILKKEHQRAKEANTQLQGKNAELEVALVHKDTELSAVRQNSSEVNQELSDLKKKLSSLQEELNHSTAKGKGTRLQERNKELEATLAIKEAELSAVLLEVSVTGQKLSHSAKQLSLLKDELESTEVDNATDLNIILHLQTALDWKVAELSSYKCVYSELQEDAKNAERKIENIKRSLSEATSHSVGATV</sequence>
<accession>A0A9P7GHI8</accession>
<dbReference type="SUPFAM" id="SSF57997">
    <property type="entry name" value="Tropomyosin"/>
    <property type="match status" value="1"/>
</dbReference>